<dbReference type="AlphaFoldDB" id="A0A396JHZ2"/>
<gene>
    <name evidence="2" type="ORF">MtrunA17_Chr1g0149011</name>
</gene>
<keyword evidence="1" id="KW-0472">Membrane</keyword>
<comment type="caution">
    <text evidence="2">The sequence shown here is derived from an EMBL/GenBank/DDBJ whole genome shotgun (WGS) entry which is preliminary data.</text>
</comment>
<name>A0A396JHZ2_MEDTR</name>
<keyword evidence="1" id="KW-0812">Transmembrane</keyword>
<protein>
    <recommendedName>
        <fullName evidence="3">Transmembrane protein</fullName>
    </recommendedName>
</protein>
<evidence type="ECO:0008006" key="3">
    <source>
        <dbReference type="Google" id="ProtNLM"/>
    </source>
</evidence>
<accession>A0A396JHZ2</accession>
<dbReference type="Proteomes" id="UP000265566">
    <property type="component" value="Chromosome 1"/>
</dbReference>
<keyword evidence="1" id="KW-1133">Transmembrane helix</keyword>
<sequence>MSNLFYLSEPCVTFFILAILNTSKVMIITVFFQIDSFKSIEPPYVHFLQFVQVLSLSSFSL</sequence>
<evidence type="ECO:0000313" key="2">
    <source>
        <dbReference type="EMBL" id="RHN76912.1"/>
    </source>
</evidence>
<evidence type="ECO:0000256" key="1">
    <source>
        <dbReference type="SAM" id="Phobius"/>
    </source>
</evidence>
<dbReference type="EMBL" id="PSQE01000001">
    <property type="protein sequence ID" value="RHN76912.1"/>
    <property type="molecule type" value="Genomic_DNA"/>
</dbReference>
<feature type="transmembrane region" description="Helical" evidence="1">
    <location>
        <begin position="12"/>
        <end position="32"/>
    </location>
</feature>
<dbReference type="Gramene" id="rna301">
    <property type="protein sequence ID" value="RHN76912.1"/>
    <property type="gene ID" value="gene301"/>
</dbReference>
<reference evidence="2" key="1">
    <citation type="journal article" date="2018" name="Nat. Plants">
        <title>Whole-genome landscape of Medicago truncatula symbiotic genes.</title>
        <authorList>
            <person name="Pecrix Y."/>
            <person name="Gamas P."/>
            <person name="Carrere S."/>
        </authorList>
    </citation>
    <scope>NUCLEOTIDE SEQUENCE</scope>
    <source>
        <tissue evidence="2">Leaves</tissue>
    </source>
</reference>
<proteinExistence type="predicted"/>
<organism evidence="2">
    <name type="scientific">Medicago truncatula</name>
    <name type="common">Barrel medic</name>
    <name type="synonym">Medicago tribuloides</name>
    <dbReference type="NCBI Taxonomy" id="3880"/>
    <lineage>
        <taxon>Eukaryota</taxon>
        <taxon>Viridiplantae</taxon>
        <taxon>Streptophyta</taxon>
        <taxon>Embryophyta</taxon>
        <taxon>Tracheophyta</taxon>
        <taxon>Spermatophyta</taxon>
        <taxon>Magnoliopsida</taxon>
        <taxon>eudicotyledons</taxon>
        <taxon>Gunneridae</taxon>
        <taxon>Pentapetalae</taxon>
        <taxon>rosids</taxon>
        <taxon>fabids</taxon>
        <taxon>Fabales</taxon>
        <taxon>Fabaceae</taxon>
        <taxon>Papilionoideae</taxon>
        <taxon>50 kb inversion clade</taxon>
        <taxon>NPAAA clade</taxon>
        <taxon>Hologalegina</taxon>
        <taxon>IRL clade</taxon>
        <taxon>Trifolieae</taxon>
        <taxon>Medicago</taxon>
    </lineage>
</organism>